<evidence type="ECO:0000256" key="1">
    <source>
        <dbReference type="SAM" id="MobiDB-lite"/>
    </source>
</evidence>
<feature type="transmembrane region" description="Helical" evidence="2">
    <location>
        <begin position="123"/>
        <end position="145"/>
    </location>
</feature>
<feature type="compositionally biased region" description="Polar residues" evidence="1">
    <location>
        <begin position="261"/>
        <end position="274"/>
    </location>
</feature>
<gene>
    <name evidence="3" type="ORF">Cvel_20420</name>
</gene>
<feature type="compositionally biased region" description="Basic and acidic residues" evidence="1">
    <location>
        <begin position="340"/>
        <end position="354"/>
    </location>
</feature>
<feature type="compositionally biased region" description="Low complexity" evidence="1">
    <location>
        <begin position="355"/>
        <end position="368"/>
    </location>
</feature>
<feature type="compositionally biased region" description="Basic and acidic residues" evidence="1">
    <location>
        <begin position="250"/>
        <end position="260"/>
    </location>
</feature>
<feature type="compositionally biased region" description="Basic and acidic residues" evidence="1">
    <location>
        <begin position="287"/>
        <end position="299"/>
    </location>
</feature>
<accession>A0A0G4G659</accession>
<feature type="transmembrane region" description="Helical" evidence="2">
    <location>
        <begin position="53"/>
        <end position="70"/>
    </location>
</feature>
<dbReference type="VEuPathDB" id="CryptoDB:Cvel_20420"/>
<feature type="non-terminal residue" evidence="3">
    <location>
        <position position="1"/>
    </location>
</feature>
<feature type="region of interest" description="Disordered" evidence="1">
    <location>
        <begin position="250"/>
        <end position="308"/>
    </location>
</feature>
<organism evidence="3">
    <name type="scientific">Chromera velia CCMP2878</name>
    <dbReference type="NCBI Taxonomy" id="1169474"/>
    <lineage>
        <taxon>Eukaryota</taxon>
        <taxon>Sar</taxon>
        <taxon>Alveolata</taxon>
        <taxon>Colpodellida</taxon>
        <taxon>Chromeraceae</taxon>
        <taxon>Chromera</taxon>
    </lineage>
</organism>
<keyword evidence="2" id="KW-1133">Transmembrane helix</keyword>
<feature type="transmembrane region" description="Helical" evidence="2">
    <location>
        <begin position="12"/>
        <end position="41"/>
    </location>
</feature>
<protein>
    <submittedName>
        <fullName evidence="3">Uncharacterized protein</fullName>
    </submittedName>
</protein>
<name>A0A0G4G659_9ALVE</name>
<dbReference type="EMBL" id="CDMZ01000916">
    <property type="protein sequence ID" value="CEM23927.1"/>
    <property type="molecule type" value="Genomic_DNA"/>
</dbReference>
<feature type="transmembrane region" description="Helical" evidence="2">
    <location>
        <begin position="157"/>
        <end position="185"/>
    </location>
</feature>
<sequence>VKFGYREPISDSAISSGFCLVCAIVLHHFLVGAFLLPVFLFGWAGSSPLCRNLFLFGTLCIAGFELYDFLDNTIKVWVPPLRRKLGLEPVPVLPWVMVSVLHHSASLVLCAPVNVHFPHMREYHMVAVALIFSGALCFACGQFKFTLDVSKRRDLIVFKGLVVAQCMCIFVARVCVWFPCLFCVVSKFRHHEETPQVLKGEAMALEGMISVFNLGLLVDALQAAFKWLPRPLRDCSLYSSSRSCLREERGKEGFEAEREGTSVSGDTTDSQCSPSEKDETEEDEEEKERGNAGKKTQREGEDEEEDDKSVCICQKEAKGQEAVGREQSWGCCESDGKGRIERKKAEEKEEERSRSSCGARSISCSSVSTAHSLGSQWQLWHQREGGRGIKESKKENKKERKGKNMSRKEKATVLSLSLPPRLRPLSPSLFRYAYVGICWVSVCAMRSA</sequence>
<evidence type="ECO:0000313" key="3">
    <source>
        <dbReference type="EMBL" id="CEM23927.1"/>
    </source>
</evidence>
<keyword evidence="2" id="KW-0812">Transmembrane</keyword>
<keyword evidence="2" id="KW-0472">Membrane</keyword>
<feature type="compositionally biased region" description="Polar residues" evidence="1">
    <location>
        <begin position="369"/>
        <end position="379"/>
    </location>
</feature>
<evidence type="ECO:0000256" key="2">
    <source>
        <dbReference type="SAM" id="Phobius"/>
    </source>
</evidence>
<feature type="region of interest" description="Disordered" evidence="1">
    <location>
        <begin position="340"/>
        <end position="411"/>
    </location>
</feature>
<feature type="compositionally biased region" description="Basic and acidic residues" evidence="1">
    <location>
        <begin position="381"/>
        <end position="398"/>
    </location>
</feature>
<proteinExistence type="predicted"/>
<dbReference type="AlphaFoldDB" id="A0A0G4G659"/>
<feature type="transmembrane region" description="Helical" evidence="2">
    <location>
        <begin position="90"/>
        <end position="111"/>
    </location>
</feature>
<reference evidence="3" key="1">
    <citation type="submission" date="2014-11" db="EMBL/GenBank/DDBJ databases">
        <authorList>
            <person name="Otto D Thomas"/>
            <person name="Naeem Raeece"/>
        </authorList>
    </citation>
    <scope>NUCLEOTIDE SEQUENCE</scope>
</reference>